<dbReference type="OrthoDB" id="9802377at2"/>
<evidence type="ECO:0000313" key="2">
    <source>
        <dbReference type="Proteomes" id="UP000002186"/>
    </source>
</evidence>
<evidence type="ECO:0008006" key="3">
    <source>
        <dbReference type="Google" id="ProtNLM"/>
    </source>
</evidence>
<dbReference type="HOGENOM" id="CLU_013640_2_1_4"/>
<proteinExistence type="predicted"/>
<organism evidence="1 2">
    <name type="scientific">Thauera aminoaromatica</name>
    <dbReference type="NCBI Taxonomy" id="164330"/>
    <lineage>
        <taxon>Bacteria</taxon>
        <taxon>Pseudomonadati</taxon>
        <taxon>Pseudomonadota</taxon>
        <taxon>Betaproteobacteria</taxon>
        <taxon>Rhodocyclales</taxon>
        <taxon>Zoogloeaceae</taxon>
        <taxon>Thauera</taxon>
    </lineage>
</organism>
<gene>
    <name evidence="1" type="ordered locus">Tmz1t_2840</name>
</gene>
<dbReference type="KEGG" id="tmz:Tmz1t_2840"/>
<dbReference type="AlphaFoldDB" id="C4KAL3"/>
<evidence type="ECO:0000313" key="1">
    <source>
        <dbReference type="EMBL" id="ACR01439.1"/>
    </source>
</evidence>
<accession>C4KAL3</accession>
<dbReference type="RefSeq" id="WP_012585699.1">
    <property type="nucleotide sequence ID" value="NC_011662.2"/>
</dbReference>
<dbReference type="EMBL" id="CP001281">
    <property type="protein sequence ID" value="ACR01439.1"/>
    <property type="molecule type" value="Genomic_DNA"/>
</dbReference>
<dbReference type="InterPro" id="IPR013785">
    <property type="entry name" value="Aldolase_TIM"/>
</dbReference>
<dbReference type="Proteomes" id="UP000002186">
    <property type="component" value="Chromosome"/>
</dbReference>
<reference evidence="2" key="1">
    <citation type="submission" date="2009-05" db="EMBL/GenBank/DDBJ databases">
        <title>Complete sequence of chromosome of Thauera sp. MZ1T.</title>
        <authorList>
            <consortium name="US DOE Joint Genome Institute"/>
            <person name="Lucas S."/>
            <person name="Copeland A."/>
            <person name="Lapidus A."/>
            <person name="Glavina del Rio T."/>
            <person name="Dalin E."/>
            <person name="Tice H."/>
            <person name="Bruce D."/>
            <person name="Goodwin L."/>
            <person name="Pitluck S."/>
            <person name="Sims D."/>
            <person name="Brettin T."/>
            <person name="Detter J.C."/>
            <person name="Han C."/>
            <person name="Larimer F."/>
            <person name="Land M."/>
            <person name="Hauser L."/>
            <person name="Kyrpides N."/>
            <person name="Mikhailova N."/>
            <person name="Sayler G.S."/>
        </authorList>
    </citation>
    <scope>NUCLEOTIDE SEQUENCE [LARGE SCALE GENOMIC DNA]</scope>
    <source>
        <strain evidence="2">MZ1T</strain>
    </source>
</reference>
<dbReference type="STRING" id="85643.Tmz1t_2840"/>
<dbReference type="Gene3D" id="3.20.20.70">
    <property type="entry name" value="Aldolase class I"/>
    <property type="match status" value="1"/>
</dbReference>
<dbReference type="eggNOG" id="COG0167">
    <property type="taxonomic scope" value="Bacteria"/>
</dbReference>
<sequence length="248" mass="24867">MSRATFPWHARPGLAGGIDKDATRAAELLGLGFGSVEFGTVAVGPRAGAELAALRARLAALPARAPGAAAIGIGLGQPADAAPRTLAACWIAGLYGAWDVADYLSFNLSARACAPLLAPARLPLVEAALRAVAAARAGLPRRVPLALKFRLGGANWANEAPPAVALAAAAAGFDLLTAVLPDDDPKRLSRLHVLITAVSDGPAVVAVGGIRKASDVAEVRASGAAGVQVHRAFSESGATCLAQLLGSA</sequence>
<dbReference type="SUPFAM" id="SSF51395">
    <property type="entry name" value="FMN-linked oxidoreductases"/>
    <property type="match status" value="1"/>
</dbReference>
<keyword evidence="2" id="KW-1185">Reference proteome</keyword>
<name>C4KAL3_THASP</name>
<protein>
    <recommendedName>
        <fullName evidence="3">Dihydroorotate dehydrogenase</fullName>
    </recommendedName>
</protein>
<reference evidence="1 2" key="2">
    <citation type="journal article" date="2012" name="Stand. Genomic Sci.">
        <title>Complete genome sequence of Thauera aminoaromatica strain MZ1T.</title>
        <authorList>
            <person name="Jiang K."/>
            <person name="Sanseverino J."/>
            <person name="Chauhan A."/>
            <person name="Lucas S."/>
            <person name="Copeland A."/>
            <person name="Lapidus A."/>
            <person name="Del Rio T.G."/>
            <person name="Dalin E."/>
            <person name="Tice H."/>
            <person name="Bruce D."/>
            <person name="Goodwin L."/>
            <person name="Pitluck S."/>
            <person name="Sims D."/>
            <person name="Brettin T."/>
            <person name="Detter J.C."/>
            <person name="Han C."/>
            <person name="Chang Y.J."/>
            <person name="Larimer F."/>
            <person name="Land M."/>
            <person name="Hauser L."/>
            <person name="Kyrpides N.C."/>
            <person name="Mikhailova N."/>
            <person name="Moser S."/>
            <person name="Jegier P."/>
            <person name="Close D."/>
            <person name="Debruyn J.M."/>
            <person name="Wang Y."/>
            <person name="Layton A.C."/>
            <person name="Allen M.S."/>
            <person name="Sayler G.S."/>
        </authorList>
    </citation>
    <scope>NUCLEOTIDE SEQUENCE [LARGE SCALE GENOMIC DNA]</scope>
    <source>
        <strain evidence="1 2">MZ1T</strain>
    </source>
</reference>